<feature type="domain" description="Cytochrome c oxidase subunit IV bacterial aa3 type" evidence="2">
    <location>
        <begin position="8"/>
        <end position="50"/>
    </location>
</feature>
<keyword evidence="4" id="KW-1185">Reference proteome</keyword>
<name>A0A432V5W4_9HYPH</name>
<gene>
    <name evidence="3" type="ORF">EET67_12505</name>
</gene>
<dbReference type="Proteomes" id="UP000281647">
    <property type="component" value="Unassembled WGS sequence"/>
</dbReference>
<dbReference type="Gene3D" id="1.20.5.160">
    <property type="entry name" value="Bacterial aa3 type cytochrome c oxidase subunit IV"/>
    <property type="match status" value="1"/>
</dbReference>
<dbReference type="SUPFAM" id="SSF81469">
    <property type="entry name" value="Bacterial aa3 type cytochrome c oxidase subunit IV"/>
    <property type="match status" value="1"/>
</dbReference>
<dbReference type="InterPro" id="IPR036596">
    <property type="entry name" value="Cyt-C_aa3_sf"/>
</dbReference>
<evidence type="ECO:0000313" key="3">
    <source>
        <dbReference type="EMBL" id="RUM97473.1"/>
    </source>
</evidence>
<proteinExistence type="predicted"/>
<dbReference type="EMBL" id="RKST01000011">
    <property type="protein sequence ID" value="RUM97473.1"/>
    <property type="molecule type" value="Genomic_DNA"/>
</dbReference>
<sequence length="82" mass="8877">MADHTPAGPLETGANMDYPEHERTYKLFIALAKYSALICASTLIAMAFGFFTSAGFFSATVLFIIICAVGAYLLRDIPTHIS</sequence>
<keyword evidence="1" id="KW-1133">Transmembrane helix</keyword>
<dbReference type="OrthoDB" id="9812071at2"/>
<keyword evidence="1" id="KW-0812">Transmembrane</keyword>
<evidence type="ECO:0000259" key="2">
    <source>
        <dbReference type="Pfam" id="PF07835"/>
    </source>
</evidence>
<dbReference type="AlphaFoldDB" id="A0A432V5W4"/>
<comment type="caution">
    <text evidence="3">The sequence shown here is derived from an EMBL/GenBank/DDBJ whole genome shotgun (WGS) entry which is preliminary data.</text>
</comment>
<keyword evidence="1" id="KW-0472">Membrane</keyword>
<protein>
    <submittedName>
        <fullName evidence="3">Aa3-type cytochrome c oxidase subunit IV</fullName>
    </submittedName>
</protein>
<feature type="transmembrane region" description="Helical" evidence="1">
    <location>
        <begin position="54"/>
        <end position="74"/>
    </location>
</feature>
<evidence type="ECO:0000313" key="4">
    <source>
        <dbReference type="Proteomes" id="UP000281647"/>
    </source>
</evidence>
<feature type="transmembrane region" description="Helical" evidence="1">
    <location>
        <begin position="27"/>
        <end position="48"/>
    </location>
</feature>
<organism evidence="3 4">
    <name type="scientific">Borborobacter arsenicus</name>
    <dbReference type="NCBI Taxonomy" id="1851146"/>
    <lineage>
        <taxon>Bacteria</taxon>
        <taxon>Pseudomonadati</taxon>
        <taxon>Pseudomonadota</taxon>
        <taxon>Alphaproteobacteria</taxon>
        <taxon>Hyphomicrobiales</taxon>
        <taxon>Phyllobacteriaceae</taxon>
        <taxon>Borborobacter</taxon>
    </lineage>
</organism>
<reference evidence="3 4" key="1">
    <citation type="submission" date="2018-11" db="EMBL/GenBank/DDBJ databases">
        <title>Pseudaminobacter arsenicus sp. nov., an arsenic-resistant bacterium isolated from arsenic-rich aquifers.</title>
        <authorList>
            <person name="Mu Y."/>
        </authorList>
    </citation>
    <scope>NUCLEOTIDE SEQUENCE [LARGE SCALE GENOMIC DNA]</scope>
    <source>
        <strain evidence="3 4">CB3</strain>
    </source>
</reference>
<dbReference type="RefSeq" id="WP_128627065.1">
    <property type="nucleotide sequence ID" value="NZ_RKST01000011.1"/>
</dbReference>
<evidence type="ECO:0000256" key="1">
    <source>
        <dbReference type="SAM" id="Phobius"/>
    </source>
</evidence>
<dbReference type="Pfam" id="PF07835">
    <property type="entry name" value="COX4_pro_2"/>
    <property type="match status" value="1"/>
</dbReference>
<dbReference type="InterPro" id="IPR012422">
    <property type="entry name" value="Cyt_c_oxidase_su4_bac-aa3"/>
</dbReference>
<accession>A0A432V5W4</accession>